<dbReference type="EMBL" id="JBBPBM010000048">
    <property type="protein sequence ID" value="KAK8521350.1"/>
    <property type="molecule type" value="Genomic_DNA"/>
</dbReference>
<reference evidence="1 2" key="1">
    <citation type="journal article" date="2024" name="G3 (Bethesda)">
        <title>Genome assembly of Hibiscus sabdariffa L. provides insights into metabolisms of medicinal natural products.</title>
        <authorList>
            <person name="Kim T."/>
        </authorList>
    </citation>
    <scope>NUCLEOTIDE SEQUENCE [LARGE SCALE GENOMIC DNA]</scope>
    <source>
        <strain evidence="1">TK-2024</strain>
        <tissue evidence="1">Old leaves</tissue>
    </source>
</reference>
<accession>A0ABR2CNY2</accession>
<evidence type="ECO:0000313" key="2">
    <source>
        <dbReference type="Proteomes" id="UP001472677"/>
    </source>
</evidence>
<dbReference type="Proteomes" id="UP001472677">
    <property type="component" value="Unassembled WGS sequence"/>
</dbReference>
<sequence>MLIMSVPSKPRKTFAGLSVRYSFYKVLGKEDAKRPVGFGRHTMADRDIATNLTRFYRLYISVIFVD</sequence>
<gene>
    <name evidence="1" type="ORF">V6N12_005259</name>
</gene>
<name>A0ABR2CNY2_9ROSI</name>
<evidence type="ECO:0000313" key="1">
    <source>
        <dbReference type="EMBL" id="KAK8521350.1"/>
    </source>
</evidence>
<keyword evidence="2" id="KW-1185">Reference proteome</keyword>
<comment type="caution">
    <text evidence="1">The sequence shown here is derived from an EMBL/GenBank/DDBJ whole genome shotgun (WGS) entry which is preliminary data.</text>
</comment>
<protein>
    <submittedName>
        <fullName evidence="1">Uncharacterized protein</fullName>
    </submittedName>
</protein>
<proteinExistence type="predicted"/>
<organism evidence="1 2">
    <name type="scientific">Hibiscus sabdariffa</name>
    <name type="common">roselle</name>
    <dbReference type="NCBI Taxonomy" id="183260"/>
    <lineage>
        <taxon>Eukaryota</taxon>
        <taxon>Viridiplantae</taxon>
        <taxon>Streptophyta</taxon>
        <taxon>Embryophyta</taxon>
        <taxon>Tracheophyta</taxon>
        <taxon>Spermatophyta</taxon>
        <taxon>Magnoliopsida</taxon>
        <taxon>eudicotyledons</taxon>
        <taxon>Gunneridae</taxon>
        <taxon>Pentapetalae</taxon>
        <taxon>rosids</taxon>
        <taxon>malvids</taxon>
        <taxon>Malvales</taxon>
        <taxon>Malvaceae</taxon>
        <taxon>Malvoideae</taxon>
        <taxon>Hibiscus</taxon>
    </lineage>
</organism>